<comment type="caution">
    <text evidence="1">The sequence shown here is derived from an EMBL/GenBank/DDBJ whole genome shotgun (WGS) entry which is preliminary data.</text>
</comment>
<evidence type="ECO:0000313" key="1">
    <source>
        <dbReference type="EMBL" id="GAG00909.1"/>
    </source>
</evidence>
<accession>X0U561</accession>
<name>X0U561_9ZZZZ</name>
<reference evidence="1" key="1">
    <citation type="journal article" date="2014" name="Front. Microbiol.">
        <title>High frequency of phylogenetically diverse reductive dehalogenase-homologous genes in deep subseafloor sedimentary metagenomes.</title>
        <authorList>
            <person name="Kawai M."/>
            <person name="Futagami T."/>
            <person name="Toyoda A."/>
            <person name="Takaki Y."/>
            <person name="Nishi S."/>
            <person name="Hori S."/>
            <person name="Arai W."/>
            <person name="Tsubouchi T."/>
            <person name="Morono Y."/>
            <person name="Uchiyama I."/>
            <person name="Ito T."/>
            <person name="Fujiyama A."/>
            <person name="Inagaki F."/>
            <person name="Takami H."/>
        </authorList>
    </citation>
    <scope>NUCLEOTIDE SEQUENCE</scope>
    <source>
        <strain evidence="1">Expedition CK06-06</strain>
    </source>
</reference>
<dbReference type="EMBL" id="BARS01023805">
    <property type="protein sequence ID" value="GAG00909.1"/>
    <property type="molecule type" value="Genomic_DNA"/>
</dbReference>
<gene>
    <name evidence="1" type="ORF">S01H1_37879</name>
</gene>
<dbReference type="AlphaFoldDB" id="X0U561"/>
<protein>
    <submittedName>
        <fullName evidence="1">Uncharacterized protein</fullName>
    </submittedName>
</protein>
<proteinExistence type="predicted"/>
<sequence length="124" mass="13123">MAKGLTPVNNVDSCVGQWYLQGPTEIPIDGTFAAGSFTSEVVNVSNGKVWQIQTSASGGASGTITFQQSADGLAWDDLPNSTAIPILLNDSNTIESFYLSGIYLRAIYTEITAGTLSMILTEKP</sequence>
<organism evidence="1">
    <name type="scientific">marine sediment metagenome</name>
    <dbReference type="NCBI Taxonomy" id="412755"/>
    <lineage>
        <taxon>unclassified sequences</taxon>
        <taxon>metagenomes</taxon>
        <taxon>ecological metagenomes</taxon>
    </lineage>
</organism>